<dbReference type="Proteomes" id="UP001258181">
    <property type="component" value="Unassembled WGS sequence"/>
</dbReference>
<dbReference type="RefSeq" id="WP_310257824.1">
    <property type="nucleotide sequence ID" value="NZ_JAVDWA010000002.1"/>
</dbReference>
<dbReference type="SMART" id="SM00028">
    <property type="entry name" value="TPR"/>
    <property type="match status" value="7"/>
</dbReference>
<evidence type="ECO:0000256" key="1">
    <source>
        <dbReference type="ARBA" id="ARBA00022737"/>
    </source>
</evidence>
<dbReference type="Gene3D" id="1.25.40.10">
    <property type="entry name" value="Tetratricopeptide repeat domain"/>
    <property type="match status" value="2"/>
</dbReference>
<dbReference type="Pfam" id="PF13432">
    <property type="entry name" value="TPR_16"/>
    <property type="match status" value="2"/>
</dbReference>
<accession>A0ABU1TZA8</accession>
<keyword evidence="1" id="KW-0677">Repeat</keyword>
<keyword evidence="5" id="KW-1185">Reference proteome</keyword>
<comment type="caution">
    <text evidence="4">The sequence shown here is derived from an EMBL/GenBank/DDBJ whole genome shotgun (WGS) entry which is preliminary data.</text>
</comment>
<evidence type="ECO:0000256" key="2">
    <source>
        <dbReference type="ARBA" id="ARBA00022803"/>
    </source>
</evidence>
<dbReference type="InterPro" id="IPR051012">
    <property type="entry name" value="CellSynth/LPSAsmb/PSIAsmb"/>
</dbReference>
<dbReference type="PANTHER" id="PTHR45586">
    <property type="entry name" value="TPR REPEAT-CONTAINING PROTEIN PA4667"/>
    <property type="match status" value="1"/>
</dbReference>
<dbReference type="PANTHER" id="PTHR45586:SF15">
    <property type="entry name" value="TPR REPEAT-CONTAINING PROTEIN YPIA"/>
    <property type="match status" value="1"/>
</dbReference>
<evidence type="ECO:0000313" key="4">
    <source>
        <dbReference type="EMBL" id="MDR7072532.1"/>
    </source>
</evidence>
<organism evidence="4 5">
    <name type="scientific">Fictibacillus barbaricus</name>
    <dbReference type="NCBI Taxonomy" id="182136"/>
    <lineage>
        <taxon>Bacteria</taxon>
        <taxon>Bacillati</taxon>
        <taxon>Bacillota</taxon>
        <taxon>Bacilli</taxon>
        <taxon>Bacillales</taxon>
        <taxon>Fictibacillaceae</taxon>
        <taxon>Fictibacillus</taxon>
    </lineage>
</organism>
<evidence type="ECO:0000313" key="5">
    <source>
        <dbReference type="Proteomes" id="UP001258181"/>
    </source>
</evidence>
<protein>
    <submittedName>
        <fullName evidence="4">Tetratricopeptide (TPR) repeat protein</fullName>
    </submittedName>
</protein>
<dbReference type="EMBL" id="JAVDWA010000002">
    <property type="protein sequence ID" value="MDR7072532.1"/>
    <property type="molecule type" value="Genomic_DNA"/>
</dbReference>
<sequence>MNTIQDAIRLVEHGEVEKGISLLEELTNGATDAEQFEIAELYLNWGHTSKALSIFNSLLESYPGEGELLESYPGEGELLVSIAECCLDEGMDEKAISYLEQVNENDDEYLRALILQADLYESLGLSEVAERKLTVAYEKDNDHPVLAYALGDFYLRQGKFDSSLPLLQKAEKGTDEIDDLTIRLAEALSRAGKFEEALPMYRKALSRQKDLYSLFGHGITAYKAGEFKEAIAALEELKDMDPDYTTLYSVLSEAYEEEGAIPEAFEIIQEGLKRDEHNENIYLQAARLAYKMHNPEQGEEWIKTALQLNPARIEPLLRLGDQYLREERYGDLISLYKPLTEIKEEIPLMYWHLATANNELENYDDASVWYKRAAEFFSDEVSFLEEHAYFLIEEGNQYDAKDLFAKVLKMNPEREDIADVLSRLEDF</sequence>
<dbReference type="Pfam" id="PF13174">
    <property type="entry name" value="TPR_6"/>
    <property type="match status" value="1"/>
</dbReference>
<dbReference type="PROSITE" id="PS50005">
    <property type="entry name" value="TPR"/>
    <property type="match status" value="1"/>
</dbReference>
<name>A0ABU1TZA8_9BACL</name>
<reference evidence="4 5" key="1">
    <citation type="submission" date="2023-07" db="EMBL/GenBank/DDBJ databases">
        <title>Sorghum-associated microbial communities from plants grown in Nebraska, USA.</title>
        <authorList>
            <person name="Schachtman D."/>
        </authorList>
    </citation>
    <scope>NUCLEOTIDE SEQUENCE [LARGE SCALE GENOMIC DNA]</scope>
    <source>
        <strain evidence="4 5">BE211</strain>
    </source>
</reference>
<evidence type="ECO:0000256" key="3">
    <source>
        <dbReference type="PROSITE-ProRule" id="PRU00339"/>
    </source>
</evidence>
<dbReference type="InterPro" id="IPR019734">
    <property type="entry name" value="TPR_rpt"/>
</dbReference>
<dbReference type="SUPFAM" id="SSF48452">
    <property type="entry name" value="TPR-like"/>
    <property type="match status" value="2"/>
</dbReference>
<dbReference type="InterPro" id="IPR011990">
    <property type="entry name" value="TPR-like_helical_dom_sf"/>
</dbReference>
<keyword evidence="2 3" id="KW-0802">TPR repeat</keyword>
<feature type="repeat" description="TPR" evidence="3">
    <location>
        <begin position="178"/>
        <end position="211"/>
    </location>
</feature>
<proteinExistence type="predicted"/>
<gene>
    <name evidence="4" type="ORF">J2X07_001509</name>
</gene>